<protein>
    <submittedName>
        <fullName evidence="2">Uncharacterized protein</fullName>
    </submittedName>
</protein>
<proteinExistence type="predicted"/>
<keyword evidence="3" id="KW-1185">Reference proteome</keyword>
<feature type="region of interest" description="Disordered" evidence="1">
    <location>
        <begin position="96"/>
        <end position="132"/>
    </location>
</feature>
<gene>
    <name evidence="2" type="ORF">XENORESO_014713</name>
</gene>
<reference evidence="2 3" key="1">
    <citation type="submission" date="2021-06" db="EMBL/GenBank/DDBJ databases">
        <authorList>
            <person name="Palmer J.M."/>
        </authorList>
    </citation>
    <scope>NUCLEOTIDE SEQUENCE [LARGE SCALE GENOMIC DNA]</scope>
    <source>
        <strain evidence="2 3">XR_2019</strain>
        <tissue evidence="2">Muscle</tissue>
    </source>
</reference>
<dbReference type="EMBL" id="JAHRIM010004669">
    <property type="protein sequence ID" value="MEQ2259614.1"/>
    <property type="molecule type" value="Genomic_DNA"/>
</dbReference>
<sequence length="132" mass="14610">MFNKVFLCEGRVRARNELIIYVRTSIRAGGLSVCCPGAYRHELTMPGWKDISNDLNDTGVAAHQPGMMKFIILQRKRLFPGGKHLRQLPAYPGVDVPADSAQGQSVKLREMPKKPKSSISDSAGLSRLKVMT</sequence>
<dbReference type="Proteomes" id="UP001444071">
    <property type="component" value="Unassembled WGS sequence"/>
</dbReference>
<organism evidence="2 3">
    <name type="scientific">Xenotaenia resolanae</name>
    <dbReference type="NCBI Taxonomy" id="208358"/>
    <lineage>
        <taxon>Eukaryota</taxon>
        <taxon>Metazoa</taxon>
        <taxon>Chordata</taxon>
        <taxon>Craniata</taxon>
        <taxon>Vertebrata</taxon>
        <taxon>Euteleostomi</taxon>
        <taxon>Actinopterygii</taxon>
        <taxon>Neopterygii</taxon>
        <taxon>Teleostei</taxon>
        <taxon>Neoteleostei</taxon>
        <taxon>Acanthomorphata</taxon>
        <taxon>Ovalentaria</taxon>
        <taxon>Atherinomorphae</taxon>
        <taxon>Cyprinodontiformes</taxon>
        <taxon>Goodeidae</taxon>
        <taxon>Xenotaenia</taxon>
    </lineage>
</organism>
<accession>A0ABV0VR69</accession>
<evidence type="ECO:0000313" key="2">
    <source>
        <dbReference type="EMBL" id="MEQ2259614.1"/>
    </source>
</evidence>
<evidence type="ECO:0000313" key="3">
    <source>
        <dbReference type="Proteomes" id="UP001444071"/>
    </source>
</evidence>
<evidence type="ECO:0000256" key="1">
    <source>
        <dbReference type="SAM" id="MobiDB-lite"/>
    </source>
</evidence>
<comment type="caution">
    <text evidence="2">The sequence shown here is derived from an EMBL/GenBank/DDBJ whole genome shotgun (WGS) entry which is preliminary data.</text>
</comment>
<name>A0ABV0VR69_9TELE</name>